<evidence type="ECO:0000256" key="1">
    <source>
        <dbReference type="SAM" id="MobiDB-lite"/>
    </source>
</evidence>
<evidence type="ECO:0000313" key="2">
    <source>
        <dbReference type="EMBL" id="MUG66378.1"/>
    </source>
</evidence>
<comment type="caution">
    <text evidence="2">The sequence shown here is derived from an EMBL/GenBank/DDBJ whole genome shotgun (WGS) entry which is preliminary data.</text>
</comment>
<proteinExistence type="predicted"/>
<gene>
    <name evidence="2" type="ORF">GNP94_10160</name>
</gene>
<sequence length="51" mass="5251">MECPFPPSYIKMDILATKLARGTSIPLSPGNEPPLGAAAAAQLAASEKLDP</sequence>
<dbReference type="EMBL" id="WOAA01000006">
    <property type="protein sequence ID" value="MUG66378.1"/>
    <property type="molecule type" value="Genomic_DNA"/>
</dbReference>
<feature type="region of interest" description="Disordered" evidence="1">
    <location>
        <begin position="26"/>
        <end position="51"/>
    </location>
</feature>
<protein>
    <submittedName>
        <fullName evidence="2">Uncharacterized protein</fullName>
    </submittedName>
</protein>
<reference evidence="2 3" key="1">
    <citation type="submission" date="2019-11" db="EMBL/GenBank/DDBJ databases">
        <title>Draft genome sequences of five Paenibacillus species of dairy origin.</title>
        <authorList>
            <person name="Olajide A.M."/>
            <person name="Chen S."/>
            <person name="Lapointe G."/>
        </authorList>
    </citation>
    <scope>NUCLEOTIDE SEQUENCE [LARGE SCALE GENOMIC DNA]</scope>
    <source>
        <strain evidence="2 3">3CS1</strain>
    </source>
</reference>
<evidence type="ECO:0000313" key="3">
    <source>
        <dbReference type="Proteomes" id="UP000435177"/>
    </source>
</evidence>
<dbReference type="RefSeq" id="WP_155617985.1">
    <property type="nucleotide sequence ID" value="NZ_WOAA01000006.1"/>
</dbReference>
<organism evidence="2 3">
    <name type="scientific">Paenibacillus campinasensis</name>
    <dbReference type="NCBI Taxonomy" id="66347"/>
    <lineage>
        <taxon>Bacteria</taxon>
        <taxon>Bacillati</taxon>
        <taxon>Bacillota</taxon>
        <taxon>Bacilli</taxon>
        <taxon>Bacillales</taxon>
        <taxon>Paenibacillaceae</taxon>
        <taxon>Paenibacillus</taxon>
    </lineage>
</organism>
<name>A0ABW9SZD8_9BACL</name>
<keyword evidence="3" id="KW-1185">Reference proteome</keyword>
<dbReference type="Proteomes" id="UP000435177">
    <property type="component" value="Unassembled WGS sequence"/>
</dbReference>
<accession>A0ABW9SZD8</accession>